<evidence type="ECO:0000259" key="3">
    <source>
        <dbReference type="Pfam" id="PF00501"/>
    </source>
</evidence>
<proteinExistence type="predicted"/>
<dbReference type="Pfam" id="PF23562">
    <property type="entry name" value="AMP-binding_C_3"/>
    <property type="match status" value="1"/>
</dbReference>
<organism evidence="4 5">
    <name type="scientific">Terriglobus albidus</name>
    <dbReference type="NCBI Taxonomy" id="1592106"/>
    <lineage>
        <taxon>Bacteria</taxon>
        <taxon>Pseudomonadati</taxon>
        <taxon>Acidobacteriota</taxon>
        <taxon>Terriglobia</taxon>
        <taxon>Terriglobales</taxon>
        <taxon>Acidobacteriaceae</taxon>
        <taxon>Terriglobus</taxon>
    </lineage>
</organism>
<dbReference type="InterPro" id="IPR042099">
    <property type="entry name" value="ANL_N_sf"/>
</dbReference>
<keyword evidence="5" id="KW-1185">Reference proteome</keyword>
<evidence type="ECO:0000256" key="2">
    <source>
        <dbReference type="ARBA" id="ARBA00022840"/>
    </source>
</evidence>
<feature type="domain" description="AMP-dependent synthetase/ligase" evidence="3">
    <location>
        <begin position="14"/>
        <end position="417"/>
    </location>
</feature>
<name>A0A5B9EJU1_9BACT</name>
<gene>
    <name evidence="4" type="ORF">FTW19_14250</name>
</gene>
<dbReference type="GO" id="GO:0004467">
    <property type="term" value="F:long-chain fatty acid-CoA ligase activity"/>
    <property type="evidence" value="ECO:0007669"/>
    <property type="project" value="TreeGrafter"/>
</dbReference>
<reference evidence="4 5" key="1">
    <citation type="submission" date="2019-08" db="EMBL/GenBank/DDBJ databases">
        <title>Complete genome sequence of Terriglobus albidus strain ORNL.</title>
        <authorList>
            <person name="Podar M."/>
        </authorList>
    </citation>
    <scope>NUCLEOTIDE SEQUENCE [LARGE SCALE GENOMIC DNA]</scope>
    <source>
        <strain evidence="4 5">ORNL</strain>
    </source>
</reference>
<dbReference type="Proteomes" id="UP000321820">
    <property type="component" value="Chromosome"/>
</dbReference>
<keyword evidence="2" id="KW-0067">ATP-binding</keyword>
<dbReference type="InterPro" id="IPR020459">
    <property type="entry name" value="AMP-binding"/>
</dbReference>
<dbReference type="GO" id="GO:0016020">
    <property type="term" value="C:membrane"/>
    <property type="evidence" value="ECO:0007669"/>
    <property type="project" value="TreeGrafter"/>
</dbReference>
<dbReference type="Pfam" id="PF00501">
    <property type="entry name" value="AMP-binding"/>
    <property type="match status" value="1"/>
</dbReference>
<sequence length="594" mass="64933">MLDLCTLNDLFLRAASKGDTTVVLTQAADHSWHPISSAQLYARVRAFAKALESWGIKKGDRVALISENRWEWAVTDFAALAIGAVGVPLFPTLTAEQTTYMLNDSGARIAVVSTKDQYEKLASIHEKTPGIERVIVMDAGEFPGAESFSRLLADADKDLARDAAFDAKLAEAKPEDLATIVYTSGTTGEPKGVMLTHNNIAQNINYTVEFIDFNPSDSCISFLPLSHITARILDYEMYANGCVLAYVSRLDRLPPAMQTVKPTILVAVPRVFERIRHSAETKSLASPVKAKIFAWAIGQGTKHREAVLAGKTPASPLWKLANKLVFSKIKEAFGGRVRLYIAGGAPLGLDNANWFAAANIRILEGYGLTETSPVIGLNHPTYNRVGSIGKALTNIVVRFADDGELEVKGPSVFQGYWNKPEATKEVFTEDGFFKTGDIGHCDDDGFIFITDRKKELIKLSAGKFIAPSFVEGKLKASNLVGNVALLGDKRKFVSALISPNFANLALAAKQQGTELPSDRKAVLESPAVQSLYKAVIADVNSTLAPFEKIKKYRVVVDEWTPESGELTPSMKLKRRVINDKYKDVINDIYSVDAE</sequence>
<dbReference type="PRINTS" id="PR00154">
    <property type="entry name" value="AMPBINDING"/>
</dbReference>
<evidence type="ECO:0000313" key="5">
    <source>
        <dbReference type="Proteomes" id="UP000321820"/>
    </source>
</evidence>
<dbReference type="OrthoDB" id="9765680at2"/>
<dbReference type="Gene3D" id="3.40.50.12780">
    <property type="entry name" value="N-terminal domain of ligase-like"/>
    <property type="match status" value="1"/>
</dbReference>
<dbReference type="SUPFAM" id="SSF56801">
    <property type="entry name" value="Acetyl-CoA synthetase-like"/>
    <property type="match status" value="1"/>
</dbReference>
<keyword evidence="4" id="KW-0436">Ligase</keyword>
<dbReference type="PROSITE" id="PS00455">
    <property type="entry name" value="AMP_BINDING"/>
    <property type="match status" value="1"/>
</dbReference>
<dbReference type="InterPro" id="IPR000873">
    <property type="entry name" value="AMP-dep_synth/lig_dom"/>
</dbReference>
<dbReference type="InterPro" id="IPR020845">
    <property type="entry name" value="AMP-binding_CS"/>
</dbReference>
<accession>A0A5B9EJU1</accession>
<dbReference type="KEGG" id="talb:FTW19_14250"/>
<dbReference type="AlphaFoldDB" id="A0A5B9EJU1"/>
<dbReference type="CDD" id="cd05907">
    <property type="entry name" value="VL_LC_FACS_like"/>
    <property type="match status" value="1"/>
</dbReference>
<evidence type="ECO:0000313" key="4">
    <source>
        <dbReference type="EMBL" id="QEE31355.1"/>
    </source>
</evidence>
<evidence type="ECO:0000256" key="1">
    <source>
        <dbReference type="ARBA" id="ARBA00022741"/>
    </source>
</evidence>
<dbReference type="EMBL" id="CP042806">
    <property type="protein sequence ID" value="QEE31355.1"/>
    <property type="molecule type" value="Genomic_DNA"/>
</dbReference>
<protein>
    <submittedName>
        <fullName evidence="4">Long-chain fatty acid--CoA ligase</fullName>
    </submittedName>
</protein>
<keyword evidence="1" id="KW-0547">Nucleotide-binding</keyword>
<dbReference type="GO" id="GO:0005524">
    <property type="term" value="F:ATP binding"/>
    <property type="evidence" value="ECO:0007669"/>
    <property type="project" value="UniProtKB-KW"/>
</dbReference>
<dbReference type="PANTHER" id="PTHR43272">
    <property type="entry name" value="LONG-CHAIN-FATTY-ACID--COA LIGASE"/>
    <property type="match status" value="1"/>
</dbReference>
<dbReference type="PANTHER" id="PTHR43272:SF33">
    <property type="entry name" value="AMP-BINDING DOMAIN-CONTAINING PROTEIN-RELATED"/>
    <property type="match status" value="1"/>
</dbReference>